<dbReference type="Gene3D" id="3.40.50.1360">
    <property type="match status" value="1"/>
</dbReference>
<evidence type="ECO:0000256" key="4">
    <source>
        <dbReference type="ARBA" id="ARBA00023163"/>
    </source>
</evidence>
<evidence type="ECO:0000259" key="5">
    <source>
        <dbReference type="Pfam" id="PF04198"/>
    </source>
</evidence>
<comment type="caution">
    <text evidence="6">The sequence shown here is derived from an EMBL/GenBank/DDBJ whole genome shotgun (WGS) entry which is preliminary data.</text>
</comment>
<sequence>MEKDAYRINQIIRISKLYYECNMGQVQIAEKEGVSKSTVSRLLKMGKDLGLIEVRIKEPALMYTDLEDELTSRFPVKRVTIVPVMVDNPQITLNDVCSALIADLPRYIDDHTTLGIAWGTTLETLSRMLPKLHRRGVSVLQLTGGYSRLAHETSALSILQKFAASVDGDAYVIPAPAIVDTADIAQAIKKDSQIQNIMQMAQSCQTAIYSAGAFGRPSVIFEMGIIDDVQYAKMAADGCVGDCCGHFLNADGGLFDEDLDRRVVGVALDTIRQIPNRLLIASDPRKGKVLRAALKGGLASHLYADVKTAEAILK</sequence>
<keyword evidence="3 6" id="KW-0238">DNA-binding</keyword>
<dbReference type="AlphaFoldDB" id="A0A6L5GQ89"/>
<reference evidence="6" key="1">
    <citation type="journal article" date="2020" name="Appl. Environ. Microbiol.">
        <title>Medium-Chain Fatty Acid Synthesis by 'Candidatus Weimeria bifida' gen. nov., sp. nov., and 'Candidatus Pseudoramibacter fermentans' sp. nov.</title>
        <authorList>
            <person name="Scarborough M.J."/>
            <person name="Myers K.S."/>
            <person name="Donohue T.J."/>
            <person name="Noguera D.R."/>
        </authorList>
    </citation>
    <scope>NUCLEOTIDE SEQUENCE</scope>
    <source>
        <strain evidence="6">EUB1.1</strain>
    </source>
</reference>
<dbReference type="InterPro" id="IPR037171">
    <property type="entry name" value="NagB/RpiA_transferase-like"/>
</dbReference>
<comment type="similarity">
    <text evidence="1">Belongs to the SorC transcriptional regulatory family.</text>
</comment>
<name>A0A6L5GQ89_9FIRM</name>
<evidence type="ECO:0000313" key="7">
    <source>
        <dbReference type="Proteomes" id="UP000473648"/>
    </source>
</evidence>
<evidence type="ECO:0000256" key="2">
    <source>
        <dbReference type="ARBA" id="ARBA00023015"/>
    </source>
</evidence>
<dbReference type="PANTHER" id="PTHR34294:SF1">
    <property type="entry name" value="TRANSCRIPTIONAL REGULATOR LSRR"/>
    <property type="match status" value="1"/>
</dbReference>
<proteinExistence type="inferred from homology"/>
<feature type="domain" description="Sugar-binding" evidence="5">
    <location>
        <begin position="64"/>
        <end position="314"/>
    </location>
</feature>
<dbReference type="GO" id="GO:0003677">
    <property type="term" value="F:DNA binding"/>
    <property type="evidence" value="ECO:0007669"/>
    <property type="project" value="UniProtKB-KW"/>
</dbReference>
<keyword evidence="7" id="KW-1185">Reference proteome</keyword>
<dbReference type="GO" id="GO:0030246">
    <property type="term" value="F:carbohydrate binding"/>
    <property type="evidence" value="ECO:0007669"/>
    <property type="project" value="InterPro"/>
</dbReference>
<evidence type="ECO:0000256" key="1">
    <source>
        <dbReference type="ARBA" id="ARBA00010466"/>
    </source>
</evidence>
<dbReference type="EMBL" id="VOGB01000003">
    <property type="protein sequence ID" value="MQM72232.1"/>
    <property type="molecule type" value="Genomic_DNA"/>
</dbReference>
<protein>
    <submittedName>
        <fullName evidence="6">DNA-binding transcriptional regulator</fullName>
    </submittedName>
</protein>
<dbReference type="PANTHER" id="PTHR34294">
    <property type="entry name" value="TRANSCRIPTIONAL REGULATOR-RELATED"/>
    <property type="match status" value="1"/>
</dbReference>
<evidence type="ECO:0000256" key="3">
    <source>
        <dbReference type="ARBA" id="ARBA00023125"/>
    </source>
</evidence>
<dbReference type="SUPFAM" id="SSF100950">
    <property type="entry name" value="NagB/RpiA/CoA transferase-like"/>
    <property type="match status" value="1"/>
</dbReference>
<organism evidence="6 7">
    <name type="scientific">Candidatus Pseudoramibacter fermentans</name>
    <dbReference type="NCBI Taxonomy" id="2594427"/>
    <lineage>
        <taxon>Bacteria</taxon>
        <taxon>Bacillati</taxon>
        <taxon>Bacillota</taxon>
        <taxon>Clostridia</taxon>
        <taxon>Eubacteriales</taxon>
        <taxon>Eubacteriaceae</taxon>
        <taxon>Pseudoramibacter</taxon>
    </lineage>
</organism>
<dbReference type="Proteomes" id="UP000473648">
    <property type="component" value="Unassembled WGS sequence"/>
</dbReference>
<dbReference type="Pfam" id="PF04198">
    <property type="entry name" value="Sugar-bind"/>
    <property type="match status" value="1"/>
</dbReference>
<keyword evidence="2" id="KW-0805">Transcription regulation</keyword>
<gene>
    <name evidence="6" type="ORF">FRC53_02125</name>
</gene>
<accession>A0A6L5GQ89</accession>
<evidence type="ECO:0000313" key="6">
    <source>
        <dbReference type="EMBL" id="MQM72232.1"/>
    </source>
</evidence>
<dbReference type="InterPro" id="IPR007324">
    <property type="entry name" value="Sugar-bd_dom_put"/>
</dbReference>
<keyword evidence="4" id="KW-0804">Transcription</keyword>
<dbReference type="Gene3D" id="1.10.10.60">
    <property type="entry name" value="Homeodomain-like"/>
    <property type="match status" value="1"/>
</dbReference>
<dbReference type="InterPro" id="IPR051054">
    <property type="entry name" value="SorC_transcr_regulators"/>
</dbReference>